<proteinExistence type="predicted"/>
<reference evidence="2" key="1">
    <citation type="submission" date="2022-11" db="UniProtKB">
        <authorList>
            <consortium name="WormBaseParasite"/>
        </authorList>
    </citation>
    <scope>IDENTIFICATION</scope>
</reference>
<accession>A0AC34G552</accession>
<evidence type="ECO:0000313" key="1">
    <source>
        <dbReference type="Proteomes" id="UP000887579"/>
    </source>
</evidence>
<sequence>MTMIVEKSSCLGQLPPASPLYEQSLSSSMESLEIRANPNLSNESDESEGIAAAATVAATVTKSPSISSASSGNGSGVILNKPLPKSVAAIAARHKFEKAPTLTCSSSEDHPSDDIPRHASTSSLPAFPVIPSVSLYEKTKLQLEEDEAVQREISLGKRIGFYRLGKELGAGNFSKVKLGVHCLTKEKVAVKIMDKSKMDQKAQRLLSREIASMELLHHPNVIRLFEVIETLSKVYLMMEYAAGGELYTYVHENGKLTEETAKPIFAQLVSAVAHLKSIKYGYMTSMV</sequence>
<organism evidence="1 2">
    <name type="scientific">Panagrolaimus sp. ES5</name>
    <dbReference type="NCBI Taxonomy" id="591445"/>
    <lineage>
        <taxon>Eukaryota</taxon>
        <taxon>Metazoa</taxon>
        <taxon>Ecdysozoa</taxon>
        <taxon>Nematoda</taxon>
        <taxon>Chromadorea</taxon>
        <taxon>Rhabditida</taxon>
        <taxon>Tylenchina</taxon>
        <taxon>Panagrolaimomorpha</taxon>
        <taxon>Panagrolaimoidea</taxon>
        <taxon>Panagrolaimidae</taxon>
        <taxon>Panagrolaimus</taxon>
    </lineage>
</organism>
<protein>
    <submittedName>
        <fullName evidence="2">Protein kinase domain-containing protein</fullName>
    </submittedName>
</protein>
<name>A0AC34G552_9BILA</name>
<dbReference type="Proteomes" id="UP000887579">
    <property type="component" value="Unplaced"/>
</dbReference>
<dbReference type="WBParaSite" id="ES5_v2.g24388.t1">
    <property type="protein sequence ID" value="ES5_v2.g24388.t1"/>
    <property type="gene ID" value="ES5_v2.g24388"/>
</dbReference>
<evidence type="ECO:0000313" key="2">
    <source>
        <dbReference type="WBParaSite" id="ES5_v2.g24388.t1"/>
    </source>
</evidence>